<evidence type="ECO:0000256" key="1">
    <source>
        <dbReference type="SAM" id="MobiDB-lite"/>
    </source>
</evidence>
<proteinExistence type="predicted"/>
<feature type="region of interest" description="Disordered" evidence="1">
    <location>
        <begin position="1"/>
        <end position="43"/>
    </location>
</feature>
<name>X1PIU8_9ZZZZ</name>
<evidence type="ECO:0000313" key="2">
    <source>
        <dbReference type="EMBL" id="GAI55773.1"/>
    </source>
</evidence>
<feature type="non-terminal residue" evidence="2">
    <location>
        <position position="1"/>
    </location>
</feature>
<protein>
    <submittedName>
        <fullName evidence="2">Uncharacterized protein</fullName>
    </submittedName>
</protein>
<feature type="compositionally biased region" description="Basic and acidic residues" evidence="1">
    <location>
        <begin position="12"/>
        <end position="21"/>
    </location>
</feature>
<comment type="caution">
    <text evidence="2">The sequence shown here is derived from an EMBL/GenBank/DDBJ whole genome shotgun (WGS) entry which is preliminary data.</text>
</comment>
<sequence>AGWGGRYAPTPWEEKGVETKPRPHPGGARYATHGSNRGCPPGA</sequence>
<reference evidence="2" key="1">
    <citation type="journal article" date="2014" name="Front. Microbiol.">
        <title>High frequency of phylogenetically diverse reductive dehalogenase-homologous genes in deep subseafloor sedimentary metagenomes.</title>
        <authorList>
            <person name="Kawai M."/>
            <person name="Futagami T."/>
            <person name="Toyoda A."/>
            <person name="Takaki Y."/>
            <person name="Nishi S."/>
            <person name="Hori S."/>
            <person name="Arai W."/>
            <person name="Tsubouchi T."/>
            <person name="Morono Y."/>
            <person name="Uchiyama I."/>
            <person name="Ito T."/>
            <person name="Fujiyama A."/>
            <person name="Inagaki F."/>
            <person name="Takami H."/>
        </authorList>
    </citation>
    <scope>NUCLEOTIDE SEQUENCE</scope>
    <source>
        <strain evidence="2">Expedition CK06-06</strain>
    </source>
</reference>
<dbReference type="AlphaFoldDB" id="X1PIU8"/>
<accession>X1PIU8</accession>
<organism evidence="2">
    <name type="scientific">marine sediment metagenome</name>
    <dbReference type="NCBI Taxonomy" id="412755"/>
    <lineage>
        <taxon>unclassified sequences</taxon>
        <taxon>metagenomes</taxon>
        <taxon>ecological metagenomes</taxon>
    </lineage>
</organism>
<gene>
    <name evidence="2" type="ORF">S06H3_61833</name>
</gene>
<dbReference type="EMBL" id="BARV01040620">
    <property type="protein sequence ID" value="GAI55773.1"/>
    <property type="molecule type" value="Genomic_DNA"/>
</dbReference>